<dbReference type="RefSeq" id="WP_131156473.1">
    <property type="nucleotide sequence ID" value="NZ_CP036402.1"/>
</dbReference>
<name>A0A411YJV4_9ACTN</name>
<dbReference type="InterPro" id="IPR009936">
    <property type="entry name" value="DUF1468"/>
</dbReference>
<protein>
    <submittedName>
        <fullName evidence="3">Tripartite tricarboxylate transporter TctB family protein</fullName>
    </submittedName>
</protein>
<dbReference type="AlphaFoldDB" id="A0A411YJV4"/>
<proteinExistence type="predicted"/>
<evidence type="ECO:0000259" key="2">
    <source>
        <dbReference type="Pfam" id="PF07331"/>
    </source>
</evidence>
<feature type="transmembrane region" description="Helical" evidence="1">
    <location>
        <begin position="134"/>
        <end position="166"/>
    </location>
</feature>
<keyword evidence="1" id="KW-0472">Membrane</keyword>
<dbReference type="EMBL" id="CP036402">
    <property type="protein sequence ID" value="QBI21481.1"/>
    <property type="molecule type" value="Genomic_DNA"/>
</dbReference>
<reference evidence="3 4" key="1">
    <citation type="submission" date="2019-01" db="EMBL/GenBank/DDBJ databases">
        <title>Egibacter rhizosphaerae EGI 80759T.</title>
        <authorList>
            <person name="Chen D.-D."/>
            <person name="Tian Y."/>
            <person name="Jiao J.-Y."/>
            <person name="Zhang X.-T."/>
            <person name="Zhang Y.-G."/>
            <person name="Zhang Y."/>
            <person name="Xiao M."/>
            <person name="Shu W.-S."/>
            <person name="Li W.-J."/>
        </authorList>
    </citation>
    <scope>NUCLEOTIDE SEQUENCE [LARGE SCALE GENOMIC DNA]</scope>
    <source>
        <strain evidence="3 4">EGI 80759</strain>
    </source>
</reference>
<dbReference type="OrthoDB" id="5873457at2"/>
<gene>
    <name evidence="3" type="ORF">ER308_19180</name>
</gene>
<feature type="domain" description="DUF1468" evidence="2">
    <location>
        <begin position="37"/>
        <end position="199"/>
    </location>
</feature>
<evidence type="ECO:0000256" key="1">
    <source>
        <dbReference type="SAM" id="Phobius"/>
    </source>
</evidence>
<sequence length="213" mass="22901">MAAQDESTEAAHDPPASAATSTWKRVAGQIRTFREVLAALVLLGFMLYFFVRIDEHVSGRRGQALLDPDVWPTVLLGTGVALSAVYLVLALVDVRRAKRTRALTTEGADEGGAAPLATEPEPEVPSLSRRLRTLAAVALLVAYVALMPTVGFVPVTFVFAIAFLALLGERRILMLLGLPLVTVAVVIGVFTQLLVVPLPRGIGPFLELSTWLY</sequence>
<keyword evidence="1" id="KW-1133">Transmembrane helix</keyword>
<dbReference type="Proteomes" id="UP000291469">
    <property type="component" value="Chromosome"/>
</dbReference>
<feature type="transmembrane region" description="Helical" evidence="1">
    <location>
        <begin position="33"/>
        <end position="51"/>
    </location>
</feature>
<keyword evidence="4" id="KW-1185">Reference proteome</keyword>
<feature type="transmembrane region" description="Helical" evidence="1">
    <location>
        <begin position="71"/>
        <end position="92"/>
    </location>
</feature>
<evidence type="ECO:0000313" key="4">
    <source>
        <dbReference type="Proteomes" id="UP000291469"/>
    </source>
</evidence>
<dbReference type="KEGG" id="erz:ER308_19180"/>
<keyword evidence="1" id="KW-0812">Transmembrane</keyword>
<evidence type="ECO:0000313" key="3">
    <source>
        <dbReference type="EMBL" id="QBI21481.1"/>
    </source>
</evidence>
<feature type="transmembrane region" description="Helical" evidence="1">
    <location>
        <begin position="172"/>
        <end position="196"/>
    </location>
</feature>
<organism evidence="3 4">
    <name type="scientific">Egibacter rhizosphaerae</name>
    <dbReference type="NCBI Taxonomy" id="1670831"/>
    <lineage>
        <taxon>Bacteria</taxon>
        <taxon>Bacillati</taxon>
        <taxon>Actinomycetota</taxon>
        <taxon>Nitriliruptoria</taxon>
        <taxon>Egibacterales</taxon>
        <taxon>Egibacteraceae</taxon>
        <taxon>Egibacter</taxon>
    </lineage>
</organism>
<accession>A0A411YJV4</accession>
<dbReference type="Pfam" id="PF07331">
    <property type="entry name" value="TctB"/>
    <property type="match status" value="1"/>
</dbReference>